<dbReference type="EMBL" id="AP023178">
    <property type="protein sequence ID" value="BCF95370.1"/>
    <property type="molecule type" value="Genomic_DNA"/>
</dbReference>
<evidence type="ECO:0000313" key="2">
    <source>
        <dbReference type="EMBL" id="BCF95370.1"/>
    </source>
</evidence>
<sequence>MTAEAHARKGMGWEAAFSILAFLLLAMNLLVRLLFGPVGWLAVSAGLFSMVSGTTSALISWLKGDGALGMVLPAVWVLWGSWTIFQ</sequence>
<keyword evidence="3" id="KW-1185">Reference proteome</keyword>
<dbReference type="AlphaFoldDB" id="A0A7I8C6G4"/>
<feature type="transmembrane region" description="Helical" evidence="1">
    <location>
        <begin position="67"/>
        <end position="85"/>
    </location>
</feature>
<dbReference type="Proteomes" id="UP000510888">
    <property type="component" value="Plasmid PPGU16_p3"/>
</dbReference>
<reference evidence="2 3" key="1">
    <citation type="journal article" date="2020" name="Genes (Basel)">
        <title>Genomic Comparison of Insect Gut Symbionts from Divergent Burkholderia Subclades.</title>
        <authorList>
            <person name="Takeshita K."/>
            <person name="Kikuchi Y."/>
        </authorList>
    </citation>
    <scope>NUCLEOTIDE SEQUENCE [LARGE SCALE GENOMIC DNA]</scope>
    <source>
        <strain evidence="2 3">PGU16</strain>
        <plasmid evidence="2 3">PPGU16_p3</plasmid>
    </source>
</reference>
<dbReference type="RefSeq" id="WP_180727796.1">
    <property type="nucleotide sequence ID" value="NZ_AP023178.1"/>
</dbReference>
<keyword evidence="1" id="KW-0812">Transmembrane</keyword>
<evidence type="ECO:0000256" key="1">
    <source>
        <dbReference type="SAM" id="Phobius"/>
    </source>
</evidence>
<name>A0A7I8C6G4_9BURK</name>
<proteinExistence type="predicted"/>
<keyword evidence="1" id="KW-0472">Membrane</keyword>
<protein>
    <submittedName>
        <fullName evidence="2">Uncharacterized protein</fullName>
    </submittedName>
</protein>
<accession>A0A7I8C6G4</accession>
<keyword evidence="2" id="KW-0614">Plasmid</keyword>
<organism evidence="2 3">
    <name type="scientific">Paraburkholderia largidicola</name>
    <dbReference type="NCBI Taxonomy" id="3014751"/>
    <lineage>
        <taxon>Bacteria</taxon>
        <taxon>Pseudomonadati</taxon>
        <taxon>Pseudomonadota</taxon>
        <taxon>Betaproteobacteria</taxon>
        <taxon>Burkholderiales</taxon>
        <taxon>Burkholderiaceae</taxon>
        <taxon>Paraburkholderia</taxon>
    </lineage>
</organism>
<dbReference type="KEGG" id="plad:PPGU16_84370"/>
<evidence type="ECO:0000313" key="3">
    <source>
        <dbReference type="Proteomes" id="UP000510888"/>
    </source>
</evidence>
<keyword evidence="1" id="KW-1133">Transmembrane helix</keyword>
<feature type="transmembrane region" description="Helical" evidence="1">
    <location>
        <begin position="38"/>
        <end position="61"/>
    </location>
</feature>
<feature type="transmembrane region" description="Helical" evidence="1">
    <location>
        <begin position="12"/>
        <end position="31"/>
    </location>
</feature>
<geneLocation type="plasmid" evidence="2 3">
    <name>PPGU16_p3</name>
</geneLocation>
<gene>
    <name evidence="2" type="ORF">PPGU16_84370</name>
</gene>